<dbReference type="InterPro" id="IPR001810">
    <property type="entry name" value="F-box_dom"/>
</dbReference>
<dbReference type="SMART" id="SM00256">
    <property type="entry name" value="FBOX"/>
    <property type="match status" value="1"/>
</dbReference>
<dbReference type="SUPFAM" id="SSF81383">
    <property type="entry name" value="F-box domain"/>
    <property type="match status" value="1"/>
</dbReference>
<evidence type="ECO:0000313" key="3">
    <source>
        <dbReference type="Proteomes" id="UP001473302"/>
    </source>
</evidence>
<sequence>MSTQSHLPSELLEQIFYLLPQKTQGVCLSVCKNWYTTVKPTYFSRISILANTDLSKVLTSVQTTGDLVQSLVIDDNKQVTQEMLIRLVTSCPFLSQLYANPIYFKWVWLGGLELKRLSSVSIVESEYWGVPQSNKHFYRVAYQHRGSIEDLHMPFTHDEELREEFDGIMKYLTGFEKIRRLTLTDGEERLPIYLDTLLNGCKKLEMLEVRLCHPLYPPTTTACEQTRTPYPSLRRLEVFLPTFSDEYLQYIIDRFVNITKLDFIINDSYLHWKRDRQEILNLIHHKYIPFAKTLSESSSLTIYTDDITKNADLAAELFTTFRDIRKVYFEVDQVGSTKIKLQTKQGSTCTDLAFAFSRDMNPDYPIGYIKHLALYGHLIKSLAINSSLPIDVNFFLHNCCNLENLSIRTQQRAPLPQYATTVTVSKPAHHVLYSTLLDITISGGSITPDLIMVKSTCMLDMSSLDSLEKFELDAEHVNENLCRDTCFEIIVPNCRTEYYLTNTFATDLKRLNSYKEIPEEALKYVKEDWFIT</sequence>
<dbReference type="SUPFAM" id="SSF52047">
    <property type="entry name" value="RNI-like"/>
    <property type="match status" value="1"/>
</dbReference>
<organism evidence="2 3">
    <name type="scientific">Mucor flavus</name>
    <dbReference type="NCBI Taxonomy" id="439312"/>
    <lineage>
        <taxon>Eukaryota</taxon>
        <taxon>Fungi</taxon>
        <taxon>Fungi incertae sedis</taxon>
        <taxon>Mucoromycota</taxon>
        <taxon>Mucoromycotina</taxon>
        <taxon>Mucoromycetes</taxon>
        <taxon>Mucorales</taxon>
        <taxon>Mucorineae</taxon>
        <taxon>Mucoraceae</taxon>
        <taxon>Mucor</taxon>
    </lineage>
</organism>
<proteinExistence type="predicted"/>
<dbReference type="Gene3D" id="3.80.10.10">
    <property type="entry name" value="Ribonuclease Inhibitor"/>
    <property type="match status" value="1"/>
</dbReference>
<evidence type="ECO:0000259" key="1">
    <source>
        <dbReference type="SMART" id="SM00256"/>
    </source>
</evidence>
<dbReference type="InterPro" id="IPR036047">
    <property type="entry name" value="F-box-like_dom_sf"/>
</dbReference>
<keyword evidence="3" id="KW-1185">Reference proteome</keyword>
<dbReference type="Pfam" id="PF00646">
    <property type="entry name" value="F-box"/>
    <property type="match status" value="1"/>
</dbReference>
<comment type="caution">
    <text evidence="2">The sequence shown here is derived from an EMBL/GenBank/DDBJ whole genome shotgun (WGS) entry which is preliminary data.</text>
</comment>
<protein>
    <recommendedName>
        <fullName evidence="1">F-box domain-containing protein</fullName>
    </recommendedName>
</protein>
<accession>A0ABP9ZB32</accession>
<dbReference type="InterPro" id="IPR032675">
    <property type="entry name" value="LRR_dom_sf"/>
</dbReference>
<evidence type="ECO:0000313" key="2">
    <source>
        <dbReference type="EMBL" id="GAA5816323.1"/>
    </source>
</evidence>
<name>A0ABP9ZB32_9FUNG</name>
<dbReference type="EMBL" id="BAABUK010000031">
    <property type="protein sequence ID" value="GAA5816323.1"/>
    <property type="molecule type" value="Genomic_DNA"/>
</dbReference>
<gene>
    <name evidence="2" type="ORF">MFLAVUS_009849</name>
</gene>
<reference evidence="2 3" key="1">
    <citation type="submission" date="2024-04" db="EMBL/GenBank/DDBJ databases">
        <title>genome sequences of Mucor flavus KT1a and Helicostylum pulchrum KT1b strains isolated from the surface of a dry-aged beef.</title>
        <authorList>
            <person name="Toyotome T."/>
            <person name="Hosono M."/>
            <person name="Torimaru M."/>
            <person name="Fukuda K."/>
            <person name="Mikami N."/>
        </authorList>
    </citation>
    <scope>NUCLEOTIDE SEQUENCE [LARGE SCALE GENOMIC DNA]</scope>
    <source>
        <strain evidence="2 3">KT1a</strain>
    </source>
</reference>
<dbReference type="Proteomes" id="UP001473302">
    <property type="component" value="Unassembled WGS sequence"/>
</dbReference>
<feature type="domain" description="F-box" evidence="1">
    <location>
        <begin position="7"/>
        <end position="47"/>
    </location>
</feature>